<dbReference type="InterPro" id="IPR022398">
    <property type="entry name" value="Peptidase_S8_His-AS"/>
</dbReference>
<dbReference type="InterPro" id="IPR034045">
    <property type="entry name" value="Pep_S8_CspA-like"/>
</dbReference>
<dbReference type="Gene3D" id="2.60.120.1290">
    <property type="match status" value="1"/>
</dbReference>
<dbReference type="GO" id="GO:0004252">
    <property type="term" value="F:serine-type endopeptidase activity"/>
    <property type="evidence" value="ECO:0007669"/>
    <property type="project" value="UniProtKB-UniRule"/>
</dbReference>
<keyword evidence="3 6" id="KW-0378">Hydrolase</keyword>
<dbReference type="PANTHER" id="PTHR43806">
    <property type="entry name" value="PEPTIDASE S8"/>
    <property type="match status" value="1"/>
</dbReference>
<dbReference type="PRINTS" id="PR00723">
    <property type="entry name" value="SUBTILISIN"/>
</dbReference>
<dbReference type="InterPro" id="IPR023827">
    <property type="entry name" value="Peptidase_S8_Asp-AS"/>
</dbReference>
<dbReference type="InterPro" id="IPR017310">
    <property type="entry name" value="Pept_S8A_subtilisin_clostridia"/>
</dbReference>
<comment type="caution">
    <text evidence="10">The sequence shown here is derived from an EMBL/GenBank/DDBJ whole genome shotgun (WGS) entry which is preliminary data.</text>
</comment>
<evidence type="ECO:0000256" key="5">
    <source>
        <dbReference type="PIRSR" id="PIRSR615500-1"/>
    </source>
</evidence>
<dbReference type="InterPro" id="IPR015500">
    <property type="entry name" value="Peptidase_S8_subtilisin-rel"/>
</dbReference>
<proteinExistence type="inferred from homology"/>
<keyword evidence="4 6" id="KW-0720">Serine protease</keyword>
<dbReference type="AlphaFoldDB" id="A0A3D2X481"/>
<evidence type="ECO:0000313" key="11">
    <source>
        <dbReference type="Proteomes" id="UP000262969"/>
    </source>
</evidence>
<feature type="domain" description="Peptidase S8/S53" evidence="8">
    <location>
        <begin position="448"/>
        <end position="571"/>
    </location>
</feature>
<evidence type="ECO:0000256" key="1">
    <source>
        <dbReference type="ARBA" id="ARBA00011073"/>
    </source>
</evidence>
<name>A0A3D2X481_9FIRM</name>
<feature type="active site" description="Charge relay system" evidence="5 6">
    <location>
        <position position="202"/>
    </location>
</feature>
<keyword evidence="2 6" id="KW-0645">Protease</keyword>
<evidence type="ECO:0000313" key="10">
    <source>
        <dbReference type="EMBL" id="HCL01443.1"/>
    </source>
</evidence>
<feature type="domain" description="Csp protease B prodomain" evidence="9">
    <location>
        <begin position="5"/>
        <end position="92"/>
    </location>
</feature>
<comment type="similarity">
    <text evidence="1 6 7">Belongs to the peptidase S8 family.</text>
</comment>
<evidence type="ECO:0000259" key="8">
    <source>
        <dbReference type="Pfam" id="PF00082"/>
    </source>
</evidence>
<dbReference type="InterPro" id="IPR050131">
    <property type="entry name" value="Peptidase_S8_subtilisin-like"/>
</dbReference>
<gene>
    <name evidence="10" type="ORF">DHW61_03360</name>
</gene>
<evidence type="ECO:0000256" key="7">
    <source>
        <dbReference type="RuleBase" id="RU003355"/>
    </source>
</evidence>
<evidence type="ECO:0000259" key="9">
    <source>
        <dbReference type="Pfam" id="PF18425"/>
    </source>
</evidence>
<evidence type="ECO:0000256" key="2">
    <source>
        <dbReference type="ARBA" id="ARBA00022670"/>
    </source>
</evidence>
<dbReference type="InterPro" id="IPR000209">
    <property type="entry name" value="Peptidase_S8/S53_dom"/>
</dbReference>
<dbReference type="PIRSF" id="PIRSF037894">
    <property type="entry name" value="Subtilisin_rel_CspABC"/>
    <property type="match status" value="1"/>
</dbReference>
<dbReference type="PROSITE" id="PS00137">
    <property type="entry name" value="SUBTILASE_HIS"/>
    <property type="match status" value="1"/>
</dbReference>
<reference evidence="10 11" key="1">
    <citation type="journal article" date="2018" name="Nat. Biotechnol.">
        <title>A standardized bacterial taxonomy based on genome phylogeny substantially revises the tree of life.</title>
        <authorList>
            <person name="Parks D.H."/>
            <person name="Chuvochina M."/>
            <person name="Waite D.W."/>
            <person name="Rinke C."/>
            <person name="Skarshewski A."/>
            <person name="Chaumeil P.A."/>
            <person name="Hugenholtz P."/>
        </authorList>
    </citation>
    <scope>NUCLEOTIDE SEQUENCE [LARGE SCALE GENOMIC DNA]</scope>
    <source>
        <strain evidence="10">UBA11728</strain>
    </source>
</reference>
<accession>A0A3D2X481</accession>
<protein>
    <submittedName>
        <fullName evidence="10">Peptidase S8</fullName>
    </submittedName>
</protein>
<dbReference type="InterPro" id="IPR023828">
    <property type="entry name" value="Peptidase_S8_Ser-AS"/>
</dbReference>
<dbReference type="PROSITE" id="PS00136">
    <property type="entry name" value="SUBTILASE_ASP"/>
    <property type="match status" value="1"/>
</dbReference>
<dbReference type="GO" id="GO:0006508">
    <property type="term" value="P:proteolysis"/>
    <property type="evidence" value="ECO:0007669"/>
    <property type="project" value="UniProtKB-KW"/>
</dbReference>
<dbReference type="PROSITE" id="PS00138">
    <property type="entry name" value="SUBTILASE_SER"/>
    <property type="match status" value="1"/>
</dbReference>
<dbReference type="Pfam" id="PF00082">
    <property type="entry name" value="Peptidase_S8"/>
    <property type="match status" value="2"/>
</dbReference>
<dbReference type="SUPFAM" id="SSF52743">
    <property type="entry name" value="Subtilisin-like"/>
    <property type="match status" value="1"/>
</dbReference>
<organism evidence="10 11">
    <name type="scientific">Lachnoclostridium phytofermentans</name>
    <dbReference type="NCBI Taxonomy" id="66219"/>
    <lineage>
        <taxon>Bacteria</taxon>
        <taxon>Bacillati</taxon>
        <taxon>Bacillota</taxon>
        <taxon>Clostridia</taxon>
        <taxon>Lachnospirales</taxon>
        <taxon>Lachnospiraceae</taxon>
    </lineage>
</organism>
<dbReference type="Pfam" id="PF18425">
    <property type="entry name" value="CspB_prodomain"/>
    <property type="match status" value="1"/>
</dbReference>
<dbReference type="Proteomes" id="UP000262969">
    <property type="component" value="Unassembled WGS sequence"/>
</dbReference>
<feature type="active site" description="Charge relay system" evidence="5 6">
    <location>
        <position position="515"/>
    </location>
</feature>
<dbReference type="Gene3D" id="3.30.70.2980">
    <property type="match status" value="1"/>
</dbReference>
<dbReference type="CDD" id="cd07478">
    <property type="entry name" value="Peptidases_S8_CspA-like"/>
    <property type="match status" value="1"/>
</dbReference>
<dbReference type="EMBL" id="DPVV01000120">
    <property type="protein sequence ID" value="HCL01443.1"/>
    <property type="molecule type" value="Genomic_DNA"/>
</dbReference>
<dbReference type="InterPro" id="IPR041365">
    <property type="entry name" value="CspB_prodomain"/>
</dbReference>
<feature type="active site" description="Charge relay system" evidence="5 6">
    <location>
        <position position="128"/>
    </location>
</feature>
<feature type="domain" description="Peptidase S8/S53" evidence="8">
    <location>
        <begin position="119"/>
        <end position="320"/>
    </location>
</feature>
<dbReference type="PROSITE" id="PS51892">
    <property type="entry name" value="SUBTILASE"/>
    <property type="match status" value="1"/>
</dbReference>
<evidence type="ECO:0000256" key="4">
    <source>
        <dbReference type="ARBA" id="ARBA00022825"/>
    </source>
</evidence>
<sequence>MNSGKADNQLNLALDVSNRDREQTQDLDVGYDPETRQWELIVRFNSSLQRVADELGFKFVELLGGYAIITIAQDKIDRLVGYSEIEFIEKPKQLTFEVTEGKAASCITAVQAPPFNLSGEGVIVAVLDSGIDYAHPDFRKADGKTRIIGIWDQTIQPTGDRKPPEGFVDGTLYTEEDINAALAVYNMSERMRLVPSTDLSGHGTHVAGIAAGSGSADGRYRGVASKSDILVVKLGNPVSQSFPKTSQLMTGVDFAIKTALARKQPLAINISFGNNYGSHDGNAIVETYIDTAANYWKTSIVVGTGNEGSSRTHTAGVLSPNVNAVVELAIGEGETSINIQIWKNYFDEFDISLVHPSGDVVGPIPSILGSQQFQLRQTKILLYYGKPIPSNKAQEIYIELIPVGQLLIPGIWKITLTPKRIIVGNYNLWLPSSGVLSGQTGFLRPTPETTLTIPSTASGVISVGAYDSNTNSLAYFSGRGFTRSDLAVKPDLVAPGVDIISASPGGGYTVRSGTSMATPFVTGSVALLMEWGIVKGNDLYLYGEKMKAYLISGAKHLPAFKNYPNPTVGWGALCVRDSLPI</sequence>
<evidence type="ECO:0000256" key="3">
    <source>
        <dbReference type="ARBA" id="ARBA00022801"/>
    </source>
</evidence>
<dbReference type="InterPro" id="IPR036852">
    <property type="entry name" value="Peptidase_S8/S53_dom_sf"/>
</dbReference>
<dbReference type="PANTHER" id="PTHR43806:SF11">
    <property type="entry name" value="CEREVISIN-RELATED"/>
    <property type="match status" value="1"/>
</dbReference>
<evidence type="ECO:0000256" key="6">
    <source>
        <dbReference type="PROSITE-ProRule" id="PRU01240"/>
    </source>
</evidence>
<dbReference type="Gene3D" id="3.40.50.200">
    <property type="entry name" value="Peptidase S8/S53 domain"/>
    <property type="match status" value="1"/>
</dbReference>